<dbReference type="EMBL" id="CP041186">
    <property type="protein sequence ID" value="QDG50714.1"/>
    <property type="molecule type" value="Genomic_DNA"/>
</dbReference>
<proteinExistence type="predicted"/>
<dbReference type="RefSeq" id="WP_141197206.1">
    <property type="nucleotide sequence ID" value="NZ_CP041186.1"/>
</dbReference>
<gene>
    <name evidence="1" type="ORF">FIV42_08220</name>
</gene>
<dbReference type="InterPro" id="IPR029063">
    <property type="entry name" value="SAM-dependent_MTases_sf"/>
</dbReference>
<accession>A0A4Y6PQV9</accession>
<organism evidence="1 2">
    <name type="scientific">Persicimonas caeni</name>
    <dbReference type="NCBI Taxonomy" id="2292766"/>
    <lineage>
        <taxon>Bacteria</taxon>
        <taxon>Deltaproteobacteria</taxon>
        <taxon>Bradymonadales</taxon>
        <taxon>Bradymonadaceae</taxon>
        <taxon>Persicimonas</taxon>
    </lineage>
</organism>
<evidence type="ECO:0000313" key="2">
    <source>
        <dbReference type="Proteomes" id="UP000315995"/>
    </source>
</evidence>
<sequence length="385" mass="42469">MFSRPVGEQFSAALDPHRRQSMLRGLQVALEACAAAEPSVALVGWQAATLIEAAYEKAGRVVIIEEDPELIDSIEKGLLARDLGKKVKLVAESPREVSLDEHVDIAVASVTSTWFIEGDEAAVLANLRANVLKKNGAMVPRRLAHMFEIASTATGVAGMPLRVPRYSRPGEPVPVLGESKHFLTTDLTKSAEIPEAIDDTIIIKPLLSGRLSALRLTTMCELAEGVIQVTSQSGLQSILVPLREDVDVEAGQPVRIHIRYRLGEGLDTAKFSAKALPQSDVDGWEHSDHPVTERFRERVAGFVDELDRKGRGSDLDKVVSYTRQPHGDVSRLTAIFWTIDEDYKKPVRELIDGFRRETNAELGVTPPDEVVYELMYGVYKEKRGE</sequence>
<evidence type="ECO:0000313" key="1">
    <source>
        <dbReference type="EMBL" id="QDG50714.1"/>
    </source>
</evidence>
<dbReference type="SUPFAM" id="SSF53335">
    <property type="entry name" value="S-adenosyl-L-methionine-dependent methyltransferases"/>
    <property type="match status" value="1"/>
</dbReference>
<dbReference type="OrthoDB" id="5487937at2"/>
<accession>A0A5B8Y1W9</accession>
<dbReference type="Gene3D" id="3.40.50.150">
    <property type="entry name" value="Vaccinia Virus protein VP39"/>
    <property type="match status" value="1"/>
</dbReference>
<protein>
    <submittedName>
        <fullName evidence="1">Uncharacterized protein</fullName>
    </submittedName>
</protein>
<dbReference type="Proteomes" id="UP000315995">
    <property type="component" value="Chromosome"/>
</dbReference>
<reference evidence="1 2" key="1">
    <citation type="submission" date="2019-06" db="EMBL/GenBank/DDBJ databases">
        <title>Persicimonas caeni gen. nov., sp. nov., a predatory bacterium isolated from solar saltern.</title>
        <authorList>
            <person name="Wang S."/>
        </authorList>
    </citation>
    <scope>NUCLEOTIDE SEQUENCE [LARGE SCALE GENOMIC DNA]</scope>
    <source>
        <strain evidence="1 2">YN101</strain>
    </source>
</reference>
<keyword evidence="2" id="KW-1185">Reference proteome</keyword>
<dbReference type="AlphaFoldDB" id="A0A4Y6PQV9"/>
<name>A0A4Y6PQV9_PERCE</name>